<name>A0A9J6P742_9CLOT</name>
<evidence type="ECO:0000259" key="2">
    <source>
        <dbReference type="Pfam" id="PF00188"/>
    </source>
</evidence>
<proteinExistence type="predicted"/>
<dbReference type="SUPFAM" id="SSF55797">
    <property type="entry name" value="PR-1-like"/>
    <property type="match status" value="1"/>
</dbReference>
<dbReference type="CDD" id="cd05379">
    <property type="entry name" value="CAP_bacterial"/>
    <property type="match status" value="1"/>
</dbReference>
<evidence type="ECO:0000256" key="1">
    <source>
        <dbReference type="SAM" id="MobiDB-lite"/>
    </source>
</evidence>
<reference evidence="3" key="2">
    <citation type="submission" date="2021-04" db="EMBL/GenBank/DDBJ databases">
        <authorList>
            <person name="Dong X."/>
        </authorList>
    </citation>
    <scope>NUCLEOTIDE SEQUENCE</scope>
    <source>
        <strain evidence="3">ZWT</strain>
    </source>
</reference>
<sequence>MLDMVELSEESHDHNIVKKYDRDILKKKVNKYSKEKEKHIKEQKNIISNEIPSKGKEEVTTPAKEIQPPKETETPKETQPPKKTQPPKETDGSKEQGSNIINEVFKIVNNERQKAGVPVLKLSNEVNNVAQKKAQDMINNKYFSHTSPTYGSPFEMLRKYNISYKAAGENIAQGQKSATEVMKSWMSSSGHRANILSKNYSHIGIGSAVDNKGTRYWVQMFIGK</sequence>
<accession>A0A9J6P742</accession>
<keyword evidence="3" id="KW-0378">Hydrolase</keyword>
<evidence type="ECO:0000313" key="4">
    <source>
        <dbReference type="Proteomes" id="UP001056429"/>
    </source>
</evidence>
<dbReference type="PANTHER" id="PTHR31157">
    <property type="entry name" value="SCP DOMAIN-CONTAINING PROTEIN"/>
    <property type="match status" value="1"/>
</dbReference>
<keyword evidence="3" id="KW-0645">Protease</keyword>
<dbReference type="Gene3D" id="3.40.33.10">
    <property type="entry name" value="CAP"/>
    <property type="match status" value="1"/>
</dbReference>
<evidence type="ECO:0000313" key="3">
    <source>
        <dbReference type="EMBL" id="MCM1991950.1"/>
    </source>
</evidence>
<dbReference type="InterPro" id="IPR014044">
    <property type="entry name" value="CAP_dom"/>
</dbReference>
<dbReference type="Proteomes" id="UP001056429">
    <property type="component" value="Unassembled WGS sequence"/>
</dbReference>
<organism evidence="3 4">
    <name type="scientific">Oceanirhabdus seepicola</name>
    <dbReference type="NCBI Taxonomy" id="2828781"/>
    <lineage>
        <taxon>Bacteria</taxon>
        <taxon>Bacillati</taxon>
        <taxon>Bacillota</taxon>
        <taxon>Clostridia</taxon>
        <taxon>Eubacteriales</taxon>
        <taxon>Clostridiaceae</taxon>
        <taxon>Oceanirhabdus</taxon>
    </lineage>
</organism>
<keyword evidence="4" id="KW-1185">Reference proteome</keyword>
<feature type="compositionally biased region" description="Basic and acidic residues" evidence="1">
    <location>
        <begin position="67"/>
        <end position="94"/>
    </location>
</feature>
<dbReference type="EMBL" id="JAGSOJ010000004">
    <property type="protein sequence ID" value="MCM1991950.1"/>
    <property type="molecule type" value="Genomic_DNA"/>
</dbReference>
<dbReference type="AlphaFoldDB" id="A0A9J6P742"/>
<comment type="caution">
    <text evidence="3">The sequence shown here is derived from an EMBL/GenBank/DDBJ whole genome shotgun (WGS) entry which is preliminary data.</text>
</comment>
<protein>
    <submittedName>
        <fullName evidence="3">Serine protease</fullName>
    </submittedName>
</protein>
<dbReference type="Pfam" id="PF00188">
    <property type="entry name" value="CAP"/>
    <property type="match status" value="1"/>
</dbReference>
<dbReference type="GO" id="GO:0006508">
    <property type="term" value="P:proteolysis"/>
    <property type="evidence" value="ECO:0007669"/>
    <property type="project" value="UniProtKB-KW"/>
</dbReference>
<gene>
    <name evidence="3" type="ORF">KDK92_19590</name>
</gene>
<dbReference type="InterPro" id="IPR035940">
    <property type="entry name" value="CAP_sf"/>
</dbReference>
<feature type="region of interest" description="Disordered" evidence="1">
    <location>
        <begin position="1"/>
        <end position="98"/>
    </location>
</feature>
<reference evidence="3" key="1">
    <citation type="journal article" date="2021" name="mSystems">
        <title>Bacteria and Archaea Synergistically Convert Glycine Betaine to Biogenic Methane in the Formosa Cold Seep of the South China Sea.</title>
        <authorList>
            <person name="Li L."/>
            <person name="Zhang W."/>
            <person name="Zhang S."/>
            <person name="Song L."/>
            <person name="Sun Q."/>
            <person name="Zhang H."/>
            <person name="Xiang H."/>
            <person name="Dong X."/>
        </authorList>
    </citation>
    <scope>NUCLEOTIDE SEQUENCE</scope>
    <source>
        <strain evidence="3">ZWT</strain>
    </source>
</reference>
<feature type="domain" description="SCP" evidence="2">
    <location>
        <begin position="107"/>
        <end position="221"/>
    </location>
</feature>
<dbReference type="PANTHER" id="PTHR31157:SF1">
    <property type="entry name" value="SCP DOMAIN-CONTAINING PROTEIN"/>
    <property type="match status" value="1"/>
</dbReference>
<feature type="compositionally biased region" description="Basic and acidic residues" evidence="1">
    <location>
        <begin position="9"/>
        <end position="44"/>
    </location>
</feature>
<dbReference type="GO" id="GO:0008233">
    <property type="term" value="F:peptidase activity"/>
    <property type="evidence" value="ECO:0007669"/>
    <property type="project" value="UniProtKB-KW"/>
</dbReference>